<keyword evidence="3 7" id="KW-0378">Hydrolase</keyword>
<proteinExistence type="inferred from homology"/>
<comment type="similarity">
    <text evidence="1">Belongs to the peptidase S41A family.</text>
</comment>
<dbReference type="Pfam" id="PF00595">
    <property type="entry name" value="PDZ"/>
    <property type="match status" value="1"/>
</dbReference>
<dbReference type="PROSITE" id="PS50106">
    <property type="entry name" value="PDZ"/>
    <property type="match status" value="1"/>
</dbReference>
<organism evidence="7">
    <name type="scientific">mine drainage metagenome</name>
    <dbReference type="NCBI Taxonomy" id="410659"/>
    <lineage>
        <taxon>unclassified sequences</taxon>
        <taxon>metagenomes</taxon>
        <taxon>ecological metagenomes</taxon>
    </lineage>
</organism>
<dbReference type="GO" id="GO:0030288">
    <property type="term" value="C:outer membrane-bounded periplasmic space"/>
    <property type="evidence" value="ECO:0007669"/>
    <property type="project" value="TreeGrafter"/>
</dbReference>
<dbReference type="InterPro" id="IPR036034">
    <property type="entry name" value="PDZ_sf"/>
</dbReference>
<dbReference type="NCBIfam" id="TIGR00225">
    <property type="entry name" value="prc"/>
    <property type="match status" value="1"/>
</dbReference>
<dbReference type="CDD" id="cd06782">
    <property type="entry name" value="cpPDZ_CPP-like"/>
    <property type="match status" value="1"/>
</dbReference>
<keyword evidence="4" id="KW-0720">Serine protease</keyword>
<dbReference type="GO" id="GO:0004252">
    <property type="term" value="F:serine-type endopeptidase activity"/>
    <property type="evidence" value="ECO:0007669"/>
    <property type="project" value="UniProtKB-EC"/>
</dbReference>
<evidence type="ECO:0000256" key="2">
    <source>
        <dbReference type="ARBA" id="ARBA00022670"/>
    </source>
</evidence>
<dbReference type="GO" id="GO:0007165">
    <property type="term" value="P:signal transduction"/>
    <property type="evidence" value="ECO:0007669"/>
    <property type="project" value="TreeGrafter"/>
</dbReference>
<dbReference type="SUPFAM" id="SSF52096">
    <property type="entry name" value="ClpP/crotonase"/>
    <property type="match status" value="1"/>
</dbReference>
<dbReference type="EC" id="3.4.21.102" evidence="7"/>
<dbReference type="InterPro" id="IPR040573">
    <property type="entry name" value="TSP_N"/>
</dbReference>
<dbReference type="SMART" id="SM00228">
    <property type="entry name" value="PDZ"/>
    <property type="match status" value="1"/>
</dbReference>
<dbReference type="InterPro" id="IPR005151">
    <property type="entry name" value="Tail-specific_protease"/>
</dbReference>
<dbReference type="EMBL" id="MLJW01000060">
    <property type="protein sequence ID" value="OIR04067.1"/>
    <property type="molecule type" value="Genomic_DNA"/>
</dbReference>
<dbReference type="CDD" id="cd07560">
    <property type="entry name" value="Peptidase_S41_CPP"/>
    <property type="match status" value="1"/>
</dbReference>
<dbReference type="SUPFAM" id="SSF50156">
    <property type="entry name" value="PDZ domain-like"/>
    <property type="match status" value="1"/>
</dbReference>
<dbReference type="Pfam" id="PF11818">
    <property type="entry name" value="DUF3340"/>
    <property type="match status" value="1"/>
</dbReference>
<dbReference type="Pfam" id="PF17804">
    <property type="entry name" value="TSP_NTD"/>
    <property type="match status" value="1"/>
</dbReference>
<gene>
    <name evidence="7" type="primary">prc_1</name>
    <name evidence="7" type="ORF">GALL_137980</name>
</gene>
<comment type="caution">
    <text evidence="7">The sequence shown here is derived from an EMBL/GenBank/DDBJ whole genome shotgun (WGS) entry which is preliminary data.</text>
</comment>
<evidence type="ECO:0000256" key="4">
    <source>
        <dbReference type="ARBA" id="ARBA00022825"/>
    </source>
</evidence>
<evidence type="ECO:0000259" key="6">
    <source>
        <dbReference type="PROSITE" id="PS50106"/>
    </source>
</evidence>
<dbReference type="InterPro" id="IPR029045">
    <property type="entry name" value="ClpP/crotonase-like_dom_sf"/>
</dbReference>
<dbReference type="SMART" id="SM00245">
    <property type="entry name" value="TSPc"/>
    <property type="match status" value="1"/>
</dbReference>
<dbReference type="Gene3D" id="3.90.226.10">
    <property type="entry name" value="2-enoyl-CoA Hydratase, Chain A, domain 1"/>
    <property type="match status" value="1"/>
</dbReference>
<accession>A0A1J5S800</accession>
<dbReference type="Pfam" id="PF03572">
    <property type="entry name" value="Peptidase_S41"/>
    <property type="match status" value="1"/>
</dbReference>
<dbReference type="PANTHER" id="PTHR32060">
    <property type="entry name" value="TAIL-SPECIFIC PROTEASE"/>
    <property type="match status" value="1"/>
</dbReference>
<feature type="region of interest" description="Disordered" evidence="5">
    <location>
        <begin position="665"/>
        <end position="694"/>
    </location>
</feature>
<sequence>MAHLSPIRRAVLTFLVFVLPVFAFGATAEVGHTSAEMREEVQTFLALLEQVHYNRNAVQPSDYIRVLPDYMSAIDGQKLFFLSTDKTDFEKRYSPTLYYNMRSLGSIDVAYQIFALYRQRMQDRVAWVLKELDKPIDLNTHEFYRIDRSKSDWPENMAAADALWRRRLKFEIISEMLGKKTLEQAKDIVRKRYQRMLKNVSEIDNTEIAETFLTSFAGLYDPHSAYLSAESFEDFDIQMKLQLVGIGAVLSLDEDKCVVREIVPGGPADLDNRLKPNDKIIAVAQGNGEPVDIIGMQLRKIVNLIRGGKGTKVRLIVQPANTTDASARKEIVLTRDVVKLNSARAFGAVFQVPSDDGKTTVPIGVISLPAFYGGFNDDGKSQTISASNDVAALIKRLKEAHVQGIVLDLRNNGGGLLAEAINVTGLFIGHGPVVQVRNYNGGIDVDSDDDPSVAYKGPLAVLVDRGSASASEIVTGALQNYGRAIIIGDKSTHGKGTVQNIFDIRRFLPPDLPASVKTGAVRLTIQKFYLPSGASTQLKGVTPDIVINDYEDYLPIGEGDLPHALAWDEIPSSFYDGAPIPPSVLGILKSMSLERQKTLPEFAYLRKSVNWFKDQQEKKLVSLNLAEREKEKADNSAFRKASKAEAKALEKNAYAYTEVRLVPKPPKPKIAKDKSDNSGDDDFDDADSNESFGKTDVQLREALRVVRDAVDLGHNTKLWNHSYEPLTEAAVESRYGK</sequence>
<feature type="domain" description="PDZ" evidence="6">
    <location>
        <begin position="236"/>
        <end position="306"/>
    </location>
</feature>
<dbReference type="FunFam" id="3.90.226.10:FF:000090">
    <property type="entry name" value="Tail-specific protease"/>
    <property type="match status" value="1"/>
</dbReference>
<evidence type="ECO:0000256" key="3">
    <source>
        <dbReference type="ARBA" id="ARBA00022801"/>
    </source>
</evidence>
<dbReference type="AlphaFoldDB" id="A0A1J5S800"/>
<evidence type="ECO:0000313" key="7">
    <source>
        <dbReference type="EMBL" id="OIR04067.1"/>
    </source>
</evidence>
<keyword evidence="2 7" id="KW-0645">Protease</keyword>
<dbReference type="GO" id="GO:0006508">
    <property type="term" value="P:proteolysis"/>
    <property type="evidence" value="ECO:0007669"/>
    <property type="project" value="UniProtKB-KW"/>
</dbReference>
<evidence type="ECO:0000256" key="5">
    <source>
        <dbReference type="SAM" id="MobiDB-lite"/>
    </source>
</evidence>
<dbReference type="InterPro" id="IPR020992">
    <property type="entry name" value="Tail_Prtase_C"/>
</dbReference>
<dbReference type="PANTHER" id="PTHR32060:SF22">
    <property type="entry name" value="CARBOXYL-TERMINAL-PROCESSING PEPTIDASE 3, CHLOROPLASTIC"/>
    <property type="match status" value="1"/>
</dbReference>
<dbReference type="InterPro" id="IPR004447">
    <property type="entry name" value="Peptidase_S41A"/>
</dbReference>
<dbReference type="InterPro" id="IPR001478">
    <property type="entry name" value="PDZ"/>
</dbReference>
<protein>
    <submittedName>
        <fullName evidence="7">Tail-specific protease</fullName>
        <ecNumber evidence="7">3.4.21.102</ecNumber>
    </submittedName>
</protein>
<reference evidence="7" key="1">
    <citation type="submission" date="2016-10" db="EMBL/GenBank/DDBJ databases">
        <title>Sequence of Gallionella enrichment culture.</title>
        <authorList>
            <person name="Poehlein A."/>
            <person name="Muehling M."/>
            <person name="Daniel R."/>
        </authorList>
    </citation>
    <scope>NUCLEOTIDE SEQUENCE</scope>
</reference>
<name>A0A1J5S800_9ZZZZ</name>
<evidence type="ECO:0000256" key="1">
    <source>
        <dbReference type="ARBA" id="ARBA00009179"/>
    </source>
</evidence>
<dbReference type="Gene3D" id="2.30.42.10">
    <property type="match status" value="1"/>
</dbReference>
<feature type="compositionally biased region" description="Acidic residues" evidence="5">
    <location>
        <begin position="678"/>
        <end position="688"/>
    </location>
</feature>